<evidence type="ECO:0000313" key="2">
    <source>
        <dbReference type="Proteomes" id="UP001241377"/>
    </source>
</evidence>
<dbReference type="Proteomes" id="UP001241377">
    <property type="component" value="Unassembled WGS sequence"/>
</dbReference>
<accession>A0ACC2W1H7</accession>
<evidence type="ECO:0000313" key="1">
    <source>
        <dbReference type="EMBL" id="KAJ9104970.1"/>
    </source>
</evidence>
<gene>
    <name evidence="1" type="ORF">QFC19_003767</name>
</gene>
<comment type="caution">
    <text evidence="1">The sequence shown here is derived from an EMBL/GenBank/DDBJ whole genome shotgun (WGS) entry which is preliminary data.</text>
</comment>
<keyword evidence="2" id="KW-1185">Reference proteome</keyword>
<dbReference type="EMBL" id="JASBWR010000037">
    <property type="protein sequence ID" value="KAJ9104970.1"/>
    <property type="molecule type" value="Genomic_DNA"/>
</dbReference>
<reference evidence="1" key="1">
    <citation type="submission" date="2023-04" db="EMBL/GenBank/DDBJ databases">
        <title>Draft Genome sequencing of Naganishia species isolated from polar environments using Oxford Nanopore Technology.</title>
        <authorList>
            <person name="Leo P."/>
            <person name="Venkateswaran K."/>
        </authorList>
    </citation>
    <scope>NUCLEOTIDE SEQUENCE</scope>
    <source>
        <strain evidence="1">MNA-CCFEE 5261</strain>
    </source>
</reference>
<name>A0ACC2W1H7_9TREE</name>
<protein>
    <submittedName>
        <fullName evidence="1">Uncharacterized protein</fullName>
    </submittedName>
</protein>
<proteinExistence type="predicted"/>
<sequence>MEPTPFTQENSRDGTTPQDGPLRAPAHILSSDEIVTAFQTNIEDGLTASQVQQNTDRYGPNKLKEIPPPSFLSILIRNTLNAMTLVLIAAMAVSFGTQDFISGGVIAALIVINVGVGTVNEYQAEKTVAALEAIGAPTAVVIRRDSENSSGNIATIKTDQVVPGDILLIKIGDIVPADCRILEGQLAGLECDEALLTGESLPSVKTEEAISDPICPVGDRTCMIYSGSQAAKGRAKVVCVATGMTTELGKISAALSRKEKSNRTGFAATWHKVKVFLGVADTTPLQMKLNKLAYLILFFACIVAVIVVASTGFKNVPLSIATYAVAAAVSLLPASLPAVIALSLSTAAKELAKNHALVRRMDAIETLAAVTDVCSDKTGTITLGKMVTRRVWVPAQLDHGGNLGIDTEYGTDLEQGQYFTVETGSDPFLPQGRVLADDKTVGRYLTQTTSDTDDERTLSNKHCKVLDPHDIAKPMHELALCAALCSSAAIQRVQSDDDKDSSDSSSEESSGCWEGHGDATEVALQVFAHKLGYGKPHLTSTGSAPDAVDSLEDDDIVYSRQPGKYELLVEHAFDSSIKRMSMAYAYNPPADSREKPYVLVLMKGAFERVFDRCTTLLAEGGRALEKTDVEQIQAQYDQLASDGLRVLTMCSKRLSHDQIQAVKEMSRDDIETDMCFLGLAGIYDPPRVESAVAVNDCHKASIIPRMLTGDHVGTAIAIAQQVGILQKDYPKSAVMTGPQFDTLSDDDVDKLDPLPCVVARCAPETKVRMVEALHRRGRLCVMTGDGVNDAPSLKRADVGVAMGKNGSDVAKQSAEIVLSDDNFATIIVAIRKGRGIFFNLSKFMLYLMSGNIAQIVLMLIGLAFIDEQGISTFPISPVAILWINTLCAGPPALALGLEKTPSDAMERKPNEYRSLFTFWWLFDLGAYGLLLGGIAIANFAIVMWGYFDGYLGIDCNENLRNDVCNHTGRARGAVFASFLIVLMIHAFVCKHPTQSILRMNLLENKVLSWSVIILGISVFPVIYIPVINDRVFLLFPIKWEWGLVFASALFYLVISELYKLARRMGDQKVRNRANRKSSMEGEEGAAETKRIAANEKTFKQSA</sequence>
<organism evidence="1 2">
    <name type="scientific">Naganishia cerealis</name>
    <dbReference type="NCBI Taxonomy" id="610337"/>
    <lineage>
        <taxon>Eukaryota</taxon>
        <taxon>Fungi</taxon>
        <taxon>Dikarya</taxon>
        <taxon>Basidiomycota</taxon>
        <taxon>Agaricomycotina</taxon>
        <taxon>Tremellomycetes</taxon>
        <taxon>Filobasidiales</taxon>
        <taxon>Filobasidiaceae</taxon>
        <taxon>Naganishia</taxon>
    </lineage>
</organism>